<dbReference type="PANTHER" id="PTHR45458:SF1">
    <property type="entry name" value="SHORT CHAIN DEHYDROGENASE"/>
    <property type="match status" value="1"/>
</dbReference>
<gene>
    <name evidence="1" type="ORF">BXY53_1054</name>
</gene>
<protein>
    <submittedName>
        <fullName evidence="1">Short-subunit dehydrogenase</fullName>
    </submittedName>
</protein>
<organism evidence="1 2">
    <name type="scientific">Dichotomicrobium thermohalophilum</name>
    <dbReference type="NCBI Taxonomy" id="933063"/>
    <lineage>
        <taxon>Bacteria</taxon>
        <taxon>Pseudomonadati</taxon>
        <taxon>Pseudomonadota</taxon>
        <taxon>Alphaproteobacteria</taxon>
        <taxon>Hyphomicrobiales</taxon>
        <taxon>Hyphomicrobiaceae</taxon>
        <taxon>Dichotomicrobium</taxon>
    </lineage>
</organism>
<dbReference type="SUPFAM" id="SSF51735">
    <property type="entry name" value="NAD(P)-binding Rossmann-fold domains"/>
    <property type="match status" value="1"/>
</dbReference>
<proteinExistence type="predicted"/>
<keyword evidence="2" id="KW-1185">Reference proteome</keyword>
<accession>A0A397Q3N1</accession>
<dbReference type="InterPro" id="IPR036291">
    <property type="entry name" value="NAD(P)-bd_dom_sf"/>
</dbReference>
<dbReference type="EMBL" id="QXDF01000001">
    <property type="protein sequence ID" value="RIA55966.1"/>
    <property type="molecule type" value="Genomic_DNA"/>
</dbReference>
<dbReference type="CDD" id="cd05325">
    <property type="entry name" value="carb_red_sniffer_like_SDR_c"/>
    <property type="match status" value="1"/>
</dbReference>
<dbReference type="PANTHER" id="PTHR45458">
    <property type="entry name" value="SHORT-CHAIN DEHYDROGENASE/REDUCTASE SDR"/>
    <property type="match status" value="1"/>
</dbReference>
<sequence length="221" mass="23659">MARYVVVGANRGIGLELTRQLKARGEEIIAACRSASPELRETGAEIHEHVDVTDDESVERFTAATKANGPVDVLVHVSGILKGDNLDTLDWDTLREQFEVNTLGPLRVARSFAPFMKSGGKIGILSSRVGSMADNTSGGNYGYRMSKAAVNMAGVNLAHDLKSLGVAVFLLHPGFVQTEMTGGRGHIGPDESARGLIARLDALGMDETGTFWHADGSQLPW</sequence>
<dbReference type="Gene3D" id="3.40.50.720">
    <property type="entry name" value="NAD(P)-binding Rossmann-like Domain"/>
    <property type="match status" value="1"/>
</dbReference>
<evidence type="ECO:0000313" key="2">
    <source>
        <dbReference type="Proteomes" id="UP000266273"/>
    </source>
</evidence>
<evidence type="ECO:0000313" key="1">
    <source>
        <dbReference type="EMBL" id="RIA55966.1"/>
    </source>
</evidence>
<dbReference type="RefSeq" id="WP_119061782.1">
    <property type="nucleotide sequence ID" value="NZ_QXDF01000001.1"/>
</dbReference>
<dbReference type="OrthoDB" id="9785826at2"/>
<dbReference type="GO" id="GO:0016616">
    <property type="term" value="F:oxidoreductase activity, acting on the CH-OH group of donors, NAD or NADP as acceptor"/>
    <property type="evidence" value="ECO:0007669"/>
    <property type="project" value="TreeGrafter"/>
</dbReference>
<dbReference type="InterPro" id="IPR052184">
    <property type="entry name" value="SDR_enzymes"/>
</dbReference>
<name>A0A397Q3N1_9HYPH</name>
<dbReference type="AlphaFoldDB" id="A0A397Q3N1"/>
<comment type="caution">
    <text evidence="1">The sequence shown here is derived from an EMBL/GenBank/DDBJ whole genome shotgun (WGS) entry which is preliminary data.</text>
</comment>
<dbReference type="PRINTS" id="PR00081">
    <property type="entry name" value="GDHRDH"/>
</dbReference>
<reference evidence="1 2" key="1">
    <citation type="submission" date="2018-08" db="EMBL/GenBank/DDBJ databases">
        <title>Genomic Encyclopedia of Archaeal and Bacterial Type Strains, Phase II (KMG-II): from individual species to whole genera.</title>
        <authorList>
            <person name="Goeker M."/>
        </authorList>
    </citation>
    <scope>NUCLEOTIDE SEQUENCE [LARGE SCALE GENOMIC DNA]</scope>
    <source>
        <strain evidence="1 2">DSM 5002</strain>
    </source>
</reference>
<dbReference type="Pfam" id="PF00106">
    <property type="entry name" value="adh_short"/>
    <property type="match status" value="1"/>
</dbReference>
<dbReference type="InterPro" id="IPR002347">
    <property type="entry name" value="SDR_fam"/>
</dbReference>
<dbReference type="Proteomes" id="UP000266273">
    <property type="component" value="Unassembled WGS sequence"/>
</dbReference>